<dbReference type="GO" id="GO:0008270">
    <property type="term" value="F:zinc ion binding"/>
    <property type="evidence" value="ECO:0007669"/>
    <property type="project" value="UniProtKB-KW"/>
</dbReference>
<dbReference type="Pfam" id="PF13920">
    <property type="entry name" value="zf-C3HC4_3"/>
    <property type="match status" value="1"/>
</dbReference>
<feature type="chain" id="PRO_5032430943" evidence="3">
    <location>
        <begin position="20"/>
        <end position="1242"/>
    </location>
</feature>
<gene>
    <name evidence="5" type="primary">TBC2</name>
    <name evidence="5" type="ORF">SNEC2469_LOCUS22847</name>
</gene>
<keyword evidence="2" id="KW-0812">Transmembrane</keyword>
<dbReference type="EMBL" id="CAJNJA010042008">
    <property type="protein sequence ID" value="CAE7779980.1"/>
    <property type="molecule type" value="Genomic_DNA"/>
</dbReference>
<name>A0A812YBA6_9DINO</name>
<sequence>MGRLWLLLLAAGCGSSVSSEDTTTIQSNRSIEIPSLRGRQLKQPVNMQILCGLDVTGAVGAIGQVGTAAQFVHRNCAKTDTSEEKAACSTAVSALVARTLFLATFLTSAAATCADTFNVPVFCAHASFELTGSLGLVSTAASAFQLSCGTNQSLGSGPIAPAVRRLANSSGQKVALLPAASRDVLSSELVAKVRARLQKQRDRKAELADCVFTSLVLSQFAVRGGVLISGAAKSCEAPQESKATCLTDVSGVLASFSVTGALIALVTSECPVARNFKALCATDVLTMVSAIGFLFESVGKMLLNCGVPGAKVDELVAQDDALAGEALVGRRPDMWLIIYALSLLKPVDELRSVETCPGRLRRIKDGRRMDETSQKCTCDDGWRTAGVTDTVHFLQGVCSQYSCRSDAECAALLGIASASCIVPGWNCYCGWGFAWANAGGGFETGPKELGSAKCMGVVYTFSIWTSRKLELLFSSMWLCFLPFVVLLAPFGRKRAICDHHRPSLWNGLRRCIGAPHMCRGDCVISSHYGWDALFDDLAWSVYAFELMAWTYAFCAVVYVIVLFMWSVILWLSVMLILAAGMLVTVGACCADMCSSCASGCSGECAGGCDSCCCDCCLVTSYHHQPVEADVFYFSGTFPTDHYWATGGFSRNSDGGDCCCNCRAICFPLAWLFYVFPALPENAWGGLVGYFIMGTHQHTPVERMYSGGNRFIEFMRMGWRRHSDLHHDEDWRARVYDFLAGPGEQTPAAPATLEVPNRPQDEQARLLNEFLEDGKQVLRIGLARAVILGRHFDKFHDRCVQSSYEDYAENSCWICREQREEWDLWLSCHHIFCSSCSSQMLIRRMPCPLCRVASSTVLRGLALPRRSVTVPAVPPEPEVTIRPSGSNGLRLPIPAVATRAFSKGASSAQLVQRRDDIAAAADAAARMLEMPLLPPSAEGAERPKAPPLRSATAVDRPKAPALPFLAPITAPPPPLRNVPAEPVENSQLPKQVALLPTTIMSAPPLDARLVSLPFEGDAGDAAPGILERDQAAAQPSLQEAGDLQAVPESAPSLRYRAMPGQRRIVGFSTSTAGAVYFACRHVQAPRLETKLRDDFSSSADSEAVKACLPEWKSGDLQTLWKSAPDCKDGATSVQRLEYASRAGQPKVLSGFRRIHGFDTSTAGLLILRSARTAHDAVRAVAAASCCSEVLDRPRADWFQSLFRAATVSQEEAPTTSVPIRGPRAAAVGCAHRDKILVSAIAEE</sequence>
<dbReference type="PROSITE" id="PS50089">
    <property type="entry name" value="ZF_RING_2"/>
    <property type="match status" value="1"/>
</dbReference>
<feature type="transmembrane region" description="Helical" evidence="2">
    <location>
        <begin position="550"/>
        <end position="583"/>
    </location>
</feature>
<feature type="signal peptide" evidence="3">
    <location>
        <begin position="1"/>
        <end position="19"/>
    </location>
</feature>
<evidence type="ECO:0000256" key="2">
    <source>
        <dbReference type="SAM" id="Phobius"/>
    </source>
</evidence>
<accession>A0A812YBA6</accession>
<keyword evidence="6" id="KW-1185">Reference proteome</keyword>
<keyword evidence="1" id="KW-0863">Zinc-finger</keyword>
<evidence type="ECO:0000313" key="6">
    <source>
        <dbReference type="Proteomes" id="UP000601435"/>
    </source>
</evidence>
<evidence type="ECO:0000256" key="1">
    <source>
        <dbReference type="PROSITE-ProRule" id="PRU00175"/>
    </source>
</evidence>
<evidence type="ECO:0000259" key="4">
    <source>
        <dbReference type="PROSITE" id="PS50089"/>
    </source>
</evidence>
<dbReference type="OrthoDB" id="418580at2759"/>
<keyword evidence="2" id="KW-0472">Membrane</keyword>
<dbReference type="InterPro" id="IPR013083">
    <property type="entry name" value="Znf_RING/FYVE/PHD"/>
</dbReference>
<proteinExistence type="predicted"/>
<dbReference type="AlphaFoldDB" id="A0A812YBA6"/>
<dbReference type="SUPFAM" id="SSF57850">
    <property type="entry name" value="RING/U-box"/>
    <property type="match status" value="1"/>
</dbReference>
<feature type="domain" description="RING-type" evidence="4">
    <location>
        <begin position="811"/>
        <end position="850"/>
    </location>
</feature>
<evidence type="ECO:0000256" key="3">
    <source>
        <dbReference type="SAM" id="SignalP"/>
    </source>
</evidence>
<feature type="transmembrane region" description="Helical" evidence="2">
    <location>
        <begin position="471"/>
        <end position="491"/>
    </location>
</feature>
<dbReference type="InterPro" id="IPR001841">
    <property type="entry name" value="Znf_RING"/>
</dbReference>
<protein>
    <submittedName>
        <fullName evidence="5">TBC2 protein</fullName>
    </submittedName>
</protein>
<feature type="non-terminal residue" evidence="5">
    <location>
        <position position="1"/>
    </location>
</feature>
<organism evidence="5 6">
    <name type="scientific">Symbiodinium necroappetens</name>
    <dbReference type="NCBI Taxonomy" id="1628268"/>
    <lineage>
        <taxon>Eukaryota</taxon>
        <taxon>Sar</taxon>
        <taxon>Alveolata</taxon>
        <taxon>Dinophyceae</taxon>
        <taxon>Suessiales</taxon>
        <taxon>Symbiodiniaceae</taxon>
        <taxon>Symbiodinium</taxon>
    </lineage>
</organism>
<keyword evidence="1" id="KW-0862">Zinc</keyword>
<keyword evidence="3" id="KW-0732">Signal</keyword>
<keyword evidence="2" id="KW-1133">Transmembrane helix</keyword>
<keyword evidence="1" id="KW-0479">Metal-binding</keyword>
<dbReference type="Gene3D" id="3.30.40.10">
    <property type="entry name" value="Zinc/RING finger domain, C3HC4 (zinc finger)"/>
    <property type="match status" value="1"/>
</dbReference>
<reference evidence="5" key="1">
    <citation type="submission" date="2021-02" db="EMBL/GenBank/DDBJ databases">
        <authorList>
            <person name="Dougan E. K."/>
            <person name="Rhodes N."/>
            <person name="Thang M."/>
            <person name="Chan C."/>
        </authorList>
    </citation>
    <scope>NUCLEOTIDE SEQUENCE</scope>
</reference>
<comment type="caution">
    <text evidence="5">The sequence shown here is derived from an EMBL/GenBank/DDBJ whole genome shotgun (WGS) entry which is preliminary data.</text>
</comment>
<evidence type="ECO:0000313" key="5">
    <source>
        <dbReference type="EMBL" id="CAE7779980.1"/>
    </source>
</evidence>
<dbReference type="Proteomes" id="UP000601435">
    <property type="component" value="Unassembled WGS sequence"/>
</dbReference>